<proteinExistence type="predicted"/>
<keyword evidence="11" id="KW-1185">Reference proteome</keyword>
<dbReference type="Gene3D" id="3.30.565.10">
    <property type="entry name" value="Histidine kinase-like ATPase, C-terminal domain"/>
    <property type="match status" value="1"/>
</dbReference>
<keyword evidence="7 8" id="KW-1133">Transmembrane helix</keyword>
<dbReference type="GO" id="GO:0004673">
    <property type="term" value="F:protein histidine kinase activity"/>
    <property type="evidence" value="ECO:0007669"/>
    <property type="project" value="UniProtKB-EC"/>
</dbReference>
<evidence type="ECO:0000256" key="3">
    <source>
        <dbReference type="ARBA" id="ARBA00022553"/>
    </source>
</evidence>
<dbReference type="PANTHER" id="PTHR45436:SF5">
    <property type="entry name" value="SENSOR HISTIDINE KINASE TRCS"/>
    <property type="match status" value="1"/>
</dbReference>
<dbReference type="SMART" id="SM00387">
    <property type="entry name" value="HATPase_c"/>
    <property type="match status" value="1"/>
</dbReference>
<dbReference type="EMBL" id="WMBB01000009">
    <property type="protein sequence ID" value="MTE15279.1"/>
    <property type="molecule type" value="Genomic_DNA"/>
</dbReference>
<evidence type="ECO:0000256" key="4">
    <source>
        <dbReference type="ARBA" id="ARBA00022679"/>
    </source>
</evidence>
<comment type="caution">
    <text evidence="10">The sequence shown here is derived from an EMBL/GenBank/DDBJ whole genome shotgun (WGS) entry which is preliminary data.</text>
</comment>
<feature type="transmembrane region" description="Helical" evidence="8">
    <location>
        <begin position="211"/>
        <end position="232"/>
    </location>
</feature>
<dbReference type="InterPro" id="IPR005467">
    <property type="entry name" value="His_kinase_dom"/>
</dbReference>
<evidence type="ECO:0000256" key="1">
    <source>
        <dbReference type="ARBA" id="ARBA00000085"/>
    </source>
</evidence>
<dbReference type="Proteomes" id="UP000432464">
    <property type="component" value="Unassembled WGS sequence"/>
</dbReference>
<dbReference type="InterPro" id="IPR036890">
    <property type="entry name" value="HATPase_C_sf"/>
</dbReference>
<organism evidence="10 11">
    <name type="scientific">Nocardia aurantiaca</name>
    <dbReference type="NCBI Taxonomy" id="2675850"/>
    <lineage>
        <taxon>Bacteria</taxon>
        <taxon>Bacillati</taxon>
        <taxon>Actinomycetota</taxon>
        <taxon>Actinomycetes</taxon>
        <taxon>Mycobacteriales</taxon>
        <taxon>Nocardiaceae</taxon>
        <taxon>Nocardia</taxon>
    </lineage>
</organism>
<evidence type="ECO:0000313" key="11">
    <source>
        <dbReference type="Proteomes" id="UP000432464"/>
    </source>
</evidence>
<dbReference type="Gene3D" id="6.10.340.10">
    <property type="match status" value="1"/>
</dbReference>
<dbReference type="SUPFAM" id="SSF55874">
    <property type="entry name" value="ATPase domain of HSP90 chaperone/DNA topoisomerase II/histidine kinase"/>
    <property type="match status" value="1"/>
</dbReference>
<dbReference type="InterPro" id="IPR050428">
    <property type="entry name" value="TCS_sensor_his_kinase"/>
</dbReference>
<dbReference type="GO" id="GO:0000160">
    <property type="term" value="P:phosphorelay signal transduction system"/>
    <property type="evidence" value="ECO:0007669"/>
    <property type="project" value="TreeGrafter"/>
</dbReference>
<dbReference type="EC" id="2.7.13.3" evidence="2"/>
<dbReference type="InterPro" id="IPR013587">
    <property type="entry name" value="Nitrate/nitrite_sensing"/>
</dbReference>
<evidence type="ECO:0000259" key="9">
    <source>
        <dbReference type="PROSITE" id="PS50109"/>
    </source>
</evidence>
<name>A0A6I3L5Y2_9NOCA</name>
<evidence type="ECO:0000313" key="10">
    <source>
        <dbReference type="EMBL" id="MTE15279.1"/>
    </source>
</evidence>
<evidence type="ECO:0000256" key="6">
    <source>
        <dbReference type="ARBA" id="ARBA00022777"/>
    </source>
</evidence>
<dbReference type="PROSITE" id="PS50109">
    <property type="entry name" value="HIS_KIN"/>
    <property type="match status" value="1"/>
</dbReference>
<comment type="catalytic activity">
    <reaction evidence="1">
        <text>ATP + protein L-histidine = ADP + protein N-phospho-L-histidine.</text>
        <dbReference type="EC" id="2.7.13.3"/>
    </reaction>
</comment>
<keyword evidence="3" id="KW-0597">Phosphoprotein</keyword>
<keyword evidence="4" id="KW-0808">Transferase</keyword>
<protein>
    <recommendedName>
        <fullName evidence="2">histidine kinase</fullName>
        <ecNumber evidence="2">2.7.13.3</ecNumber>
    </recommendedName>
</protein>
<evidence type="ECO:0000256" key="7">
    <source>
        <dbReference type="ARBA" id="ARBA00022989"/>
    </source>
</evidence>
<feature type="domain" description="Histidine kinase" evidence="9">
    <location>
        <begin position="419"/>
        <end position="527"/>
    </location>
</feature>
<dbReference type="InterPro" id="IPR003594">
    <property type="entry name" value="HATPase_dom"/>
</dbReference>
<reference evidence="10 11" key="1">
    <citation type="submission" date="2019-11" db="EMBL/GenBank/DDBJ databases">
        <title>Nocardia sp. nov. CT2-14 isolated from soil.</title>
        <authorList>
            <person name="Kanchanasin P."/>
            <person name="Tanasupawat S."/>
            <person name="Yuki M."/>
            <person name="Kudo T."/>
        </authorList>
    </citation>
    <scope>NUCLEOTIDE SEQUENCE [LARGE SCALE GENOMIC DNA]</scope>
    <source>
        <strain evidence="10 11">CT2-14</strain>
    </source>
</reference>
<gene>
    <name evidence="10" type="ORF">GLP40_21200</name>
</gene>
<dbReference type="PANTHER" id="PTHR45436">
    <property type="entry name" value="SENSOR HISTIDINE KINASE YKOH"/>
    <property type="match status" value="1"/>
</dbReference>
<keyword evidence="6" id="KW-0418">Kinase</keyword>
<dbReference type="AlphaFoldDB" id="A0A6I3L5Y2"/>
<dbReference type="GO" id="GO:0005886">
    <property type="term" value="C:plasma membrane"/>
    <property type="evidence" value="ECO:0007669"/>
    <property type="project" value="TreeGrafter"/>
</dbReference>
<dbReference type="Pfam" id="PF02518">
    <property type="entry name" value="HATPase_c"/>
    <property type="match status" value="1"/>
</dbReference>
<dbReference type="Pfam" id="PF08376">
    <property type="entry name" value="NIT"/>
    <property type="match status" value="1"/>
</dbReference>
<evidence type="ECO:0000256" key="8">
    <source>
        <dbReference type="SAM" id="Phobius"/>
    </source>
</evidence>
<keyword evidence="5 8" id="KW-0812">Transmembrane</keyword>
<sequence length="545" mass="58239">MNTSTGTPIARASAAGLSARCAIPASNHARVDSKSISADDAYAYYGNTILDIANGSILVARVAPDAATSAALSDAATMFRAIEAMARAHALAAAAVRAGGLNAGQRHEFSQQIGYFRTAIADVGARLDQALRQQLEELHSALAWQRSSTFEDAILSEESEPNRNPRSFDLDAWQSDSDQVGSALLALWRGQNVSAQQIAARAGERDANNSLLGGAGAILVALVALTAGLLLANRLIGRLKCLRDDTVALADDRLPQIIADLREGGRTDADPSSFRLDHGADEIGEVAEAFNRAQQVAIAAAVAEARTRMGINAVFVNIAHRNQVLVHRQLAVLDDAEREVEDPAHLQRLFQLDHLATQVRRNAENLIVLGGEQPGRRWTSPMPLIDVVRSAVAETVEYTRVDILRLPPCRIAGPIVADLVHLLAELMDNAATFSPPDTRVEVTGVAVGRGIALTIADQGLGMPAEDLDERNRFLRNPPDFSIASLVTDTRLGLFVVAKLAGRHGVSVRLRESNHGGVQAIVVLPLTFVVEDDTVQPTTSRVIGSK</sequence>
<dbReference type="CDD" id="cd00075">
    <property type="entry name" value="HATPase"/>
    <property type="match status" value="1"/>
</dbReference>
<evidence type="ECO:0000256" key="2">
    <source>
        <dbReference type="ARBA" id="ARBA00012438"/>
    </source>
</evidence>
<evidence type="ECO:0000256" key="5">
    <source>
        <dbReference type="ARBA" id="ARBA00022692"/>
    </source>
</evidence>
<accession>A0A6I3L5Y2</accession>
<keyword evidence="8" id="KW-0472">Membrane</keyword>